<feature type="transmembrane region" description="Helical" evidence="8">
    <location>
        <begin position="449"/>
        <end position="468"/>
    </location>
</feature>
<dbReference type="Gene3D" id="1.10.3470.10">
    <property type="entry name" value="ABC transporter involved in vitamin B12 uptake, BtuC"/>
    <property type="match status" value="2"/>
</dbReference>
<dbReference type="GO" id="GO:0033214">
    <property type="term" value="P:siderophore-iron import into cell"/>
    <property type="evidence" value="ECO:0007669"/>
    <property type="project" value="TreeGrafter"/>
</dbReference>
<dbReference type="PANTHER" id="PTHR30472">
    <property type="entry name" value="FERRIC ENTEROBACTIN TRANSPORT SYSTEM PERMEASE PROTEIN"/>
    <property type="match status" value="1"/>
</dbReference>
<dbReference type="InterPro" id="IPR037294">
    <property type="entry name" value="ABC_BtuC-like"/>
</dbReference>
<sequence>MQANSASRSVVLAAGLAALAVTWAIVRLNSQLPLHLWTQAWLHPSLEDAQQLLFHYSALPRLVTAVLCGAALGLAGTIFQHVLRNPLASPTTLGVEAGAQLALVIATIWAPFLLGVGREFVAVAGALGVTALIFAVSSARGFSSLTLILAGLVMSLFCGSLVVALKLLNQEYISSLYIWGAGSLAQQDWSAVTYLLPRLLGCAFAAALLARPLVVLTLSDESASALGVSLRWLRIAALFIAVLLTAFVTSAVGIIGFIGLAAPQIARLSGARRFQERLVVAPLMGAGLLVLVDQAAQASSGSFSDFLPTGAVTALLGAPLLLWLLPQLKSSSNDLAPGFIAPATAYRPGILFPLLMTGLVAVTLASILLGRSTQGWSIADGEMLAALAEWRVPRTSVALLGGAMLGMAGVLLQRLTRNPVASPEVLGIGTGVAIGILLSMVISTAPGRGLQLAMSSAGAFTVLAFLLWRGIKSRSAPDQMLLTGIALSAFLDAIIVSFIALGDPRAAQLLAWLAGSTYRADATTAWMTLAIAAPLLLAPPFFSRTLDILPLGEETARELGVDLRLARLAIMGLTAFLTAASVLAIGPLTFAGLVGPHLARAIGLRRAFEQLIGAALIGAILMILADWLGRIVIFPFQLPAGLVAALIGVPYLIWHLTRRGR</sequence>
<dbReference type="Proteomes" id="UP000199569">
    <property type="component" value="Unassembled WGS sequence"/>
</dbReference>
<keyword evidence="4" id="KW-1003">Cell membrane</keyword>
<keyword evidence="5 8" id="KW-0812">Transmembrane</keyword>
<feature type="transmembrane region" description="Helical" evidence="8">
    <location>
        <begin position="146"/>
        <end position="168"/>
    </location>
</feature>
<feature type="transmembrane region" description="Helical" evidence="8">
    <location>
        <begin position="480"/>
        <end position="501"/>
    </location>
</feature>
<feature type="transmembrane region" description="Helical" evidence="8">
    <location>
        <begin position="607"/>
        <end position="625"/>
    </location>
</feature>
<dbReference type="InterPro" id="IPR000522">
    <property type="entry name" value="ABC_transptr_permease_BtuC"/>
</dbReference>
<evidence type="ECO:0000256" key="1">
    <source>
        <dbReference type="ARBA" id="ARBA00004651"/>
    </source>
</evidence>
<dbReference type="SUPFAM" id="SSF81345">
    <property type="entry name" value="ABC transporter involved in vitamin B12 uptake, BtuC"/>
    <property type="match status" value="2"/>
</dbReference>
<dbReference type="Pfam" id="PF01032">
    <property type="entry name" value="FecCD"/>
    <property type="match status" value="2"/>
</dbReference>
<dbReference type="STRING" id="549386.SAMN02927923_00952"/>
<evidence type="ECO:0000313" key="10">
    <source>
        <dbReference type="Proteomes" id="UP000199569"/>
    </source>
</evidence>
<dbReference type="GO" id="GO:0005886">
    <property type="term" value="C:plasma membrane"/>
    <property type="evidence" value="ECO:0007669"/>
    <property type="project" value="UniProtKB-SubCell"/>
</dbReference>
<feature type="transmembrane region" description="Helical" evidence="8">
    <location>
        <begin position="568"/>
        <end position="595"/>
    </location>
</feature>
<feature type="transmembrane region" description="Helical" evidence="8">
    <location>
        <begin position="120"/>
        <end position="139"/>
    </location>
</feature>
<protein>
    <submittedName>
        <fullName evidence="9">Iron complex transport system permease protein</fullName>
    </submittedName>
</protein>
<dbReference type="GO" id="GO:0022857">
    <property type="term" value="F:transmembrane transporter activity"/>
    <property type="evidence" value="ECO:0007669"/>
    <property type="project" value="InterPro"/>
</dbReference>
<dbReference type="AlphaFoldDB" id="A0A1G5ECN4"/>
<keyword evidence="7 8" id="KW-0472">Membrane</keyword>
<organism evidence="9 10">
    <name type="scientific">Microvirga guangxiensis</name>
    <dbReference type="NCBI Taxonomy" id="549386"/>
    <lineage>
        <taxon>Bacteria</taxon>
        <taxon>Pseudomonadati</taxon>
        <taxon>Pseudomonadota</taxon>
        <taxon>Alphaproteobacteria</taxon>
        <taxon>Hyphomicrobiales</taxon>
        <taxon>Methylobacteriaceae</taxon>
        <taxon>Microvirga</taxon>
    </lineage>
</organism>
<dbReference type="PANTHER" id="PTHR30472:SF37">
    <property type="entry name" value="FE(3+) DICITRATE TRANSPORT SYSTEM PERMEASE PROTEIN FECD-RELATED"/>
    <property type="match status" value="1"/>
</dbReference>
<feature type="transmembrane region" description="Helical" evidence="8">
    <location>
        <begin position="235"/>
        <end position="262"/>
    </location>
</feature>
<feature type="transmembrane region" description="Helical" evidence="8">
    <location>
        <begin position="304"/>
        <end position="325"/>
    </location>
</feature>
<keyword evidence="3" id="KW-0813">Transport</keyword>
<feature type="transmembrane region" description="Helical" evidence="8">
    <location>
        <begin position="631"/>
        <end position="654"/>
    </location>
</feature>
<dbReference type="OrthoDB" id="9811721at2"/>
<feature type="transmembrane region" description="Helical" evidence="8">
    <location>
        <begin position="391"/>
        <end position="413"/>
    </location>
</feature>
<feature type="transmembrane region" description="Helical" evidence="8">
    <location>
        <begin position="95"/>
        <end position="114"/>
    </location>
</feature>
<feature type="transmembrane region" description="Helical" evidence="8">
    <location>
        <begin position="274"/>
        <end position="292"/>
    </location>
</feature>
<accession>A0A1G5ECN4</accession>
<keyword evidence="10" id="KW-1185">Reference proteome</keyword>
<evidence type="ECO:0000256" key="8">
    <source>
        <dbReference type="SAM" id="Phobius"/>
    </source>
</evidence>
<gene>
    <name evidence="9" type="ORF">SAMN02927923_00952</name>
</gene>
<dbReference type="EMBL" id="FMVJ01000003">
    <property type="protein sequence ID" value="SCY24726.1"/>
    <property type="molecule type" value="Genomic_DNA"/>
</dbReference>
<keyword evidence="6 8" id="KW-1133">Transmembrane helix</keyword>
<evidence type="ECO:0000256" key="5">
    <source>
        <dbReference type="ARBA" id="ARBA00022692"/>
    </source>
</evidence>
<feature type="transmembrane region" description="Helical" evidence="8">
    <location>
        <begin position="425"/>
        <end position="442"/>
    </location>
</feature>
<comment type="similarity">
    <text evidence="2">Belongs to the binding-protein-dependent transport system permease family. FecCD subfamily.</text>
</comment>
<evidence type="ECO:0000256" key="2">
    <source>
        <dbReference type="ARBA" id="ARBA00007935"/>
    </source>
</evidence>
<reference evidence="9 10" key="1">
    <citation type="submission" date="2016-10" db="EMBL/GenBank/DDBJ databases">
        <authorList>
            <person name="de Groot N.N."/>
        </authorList>
    </citation>
    <scope>NUCLEOTIDE SEQUENCE [LARGE SCALE GENOMIC DNA]</scope>
    <source>
        <strain evidence="9 10">CGMCC 1.7666</strain>
    </source>
</reference>
<dbReference type="NCBIfam" id="NF007866">
    <property type="entry name" value="PRK10577.1-2"/>
    <property type="match status" value="1"/>
</dbReference>
<dbReference type="RefSeq" id="WP_091130907.1">
    <property type="nucleotide sequence ID" value="NZ_FMVJ01000003.1"/>
</dbReference>
<name>A0A1G5ECN4_9HYPH</name>
<comment type="subcellular location">
    <subcellularLocation>
        <location evidence="1">Cell membrane</location>
        <topology evidence="1">Multi-pass membrane protein</topology>
    </subcellularLocation>
</comment>
<evidence type="ECO:0000256" key="4">
    <source>
        <dbReference type="ARBA" id="ARBA00022475"/>
    </source>
</evidence>
<evidence type="ECO:0000256" key="7">
    <source>
        <dbReference type="ARBA" id="ARBA00023136"/>
    </source>
</evidence>
<feature type="transmembrane region" description="Helical" evidence="8">
    <location>
        <begin position="195"/>
        <end position="214"/>
    </location>
</feature>
<evidence type="ECO:0000256" key="6">
    <source>
        <dbReference type="ARBA" id="ARBA00022989"/>
    </source>
</evidence>
<evidence type="ECO:0000313" key="9">
    <source>
        <dbReference type="EMBL" id="SCY24726.1"/>
    </source>
</evidence>
<feature type="transmembrane region" description="Helical" evidence="8">
    <location>
        <begin position="62"/>
        <end position="83"/>
    </location>
</feature>
<feature type="transmembrane region" description="Helical" evidence="8">
    <location>
        <begin position="345"/>
        <end position="370"/>
    </location>
</feature>
<evidence type="ECO:0000256" key="3">
    <source>
        <dbReference type="ARBA" id="ARBA00022448"/>
    </source>
</evidence>
<dbReference type="CDD" id="cd06550">
    <property type="entry name" value="TM_ABC_iron-siderophores_like"/>
    <property type="match status" value="2"/>
</dbReference>
<proteinExistence type="inferred from homology"/>